<dbReference type="InterPro" id="IPR014748">
    <property type="entry name" value="Enoyl-CoA_hydra_C"/>
</dbReference>
<evidence type="ECO:0000256" key="2">
    <source>
        <dbReference type="ARBA" id="ARBA00023239"/>
    </source>
</evidence>
<dbReference type="FunFam" id="1.10.12.10:FF:000001">
    <property type="entry name" value="Probable enoyl-CoA hydratase, mitochondrial"/>
    <property type="match status" value="1"/>
</dbReference>
<dbReference type="PANTHER" id="PTHR11941">
    <property type="entry name" value="ENOYL-COA HYDRATASE-RELATED"/>
    <property type="match status" value="1"/>
</dbReference>
<evidence type="ECO:0000256" key="1">
    <source>
        <dbReference type="ARBA" id="ARBA00005254"/>
    </source>
</evidence>
<dbReference type="GO" id="GO:0016853">
    <property type="term" value="F:isomerase activity"/>
    <property type="evidence" value="ECO:0007669"/>
    <property type="project" value="UniProtKB-KW"/>
</dbReference>
<dbReference type="InterPro" id="IPR029045">
    <property type="entry name" value="ClpP/crotonase-like_dom_sf"/>
</dbReference>
<dbReference type="FunFam" id="3.90.226.10:FF:000009">
    <property type="entry name" value="Carnitinyl-CoA dehydratase"/>
    <property type="match status" value="1"/>
</dbReference>
<dbReference type="RefSeq" id="WP_121621387.1">
    <property type="nucleotide sequence ID" value="NZ_JACIIW010000004.1"/>
</dbReference>
<reference evidence="3 4" key="1">
    <citation type="submission" date="2018-10" db="EMBL/GenBank/DDBJ databases">
        <title>Xanthobacter tagetidis genome sequencing and assembly.</title>
        <authorList>
            <person name="Maclea K.S."/>
            <person name="Goen A.E."/>
            <person name="Fatima S.A."/>
        </authorList>
    </citation>
    <scope>NUCLEOTIDE SEQUENCE [LARGE SCALE GENOMIC DNA]</scope>
    <source>
        <strain evidence="3 4">ATCC 700314</strain>
    </source>
</reference>
<comment type="similarity">
    <text evidence="1">Belongs to the enoyl-CoA hydratase/isomerase family.</text>
</comment>
<dbReference type="PANTHER" id="PTHR11941:SF54">
    <property type="entry name" value="ENOYL-COA HYDRATASE, MITOCHONDRIAL"/>
    <property type="match status" value="1"/>
</dbReference>
<dbReference type="Pfam" id="PF00378">
    <property type="entry name" value="ECH_1"/>
    <property type="match status" value="1"/>
</dbReference>
<name>A0A3L7AQ46_9HYPH</name>
<dbReference type="OrthoDB" id="9807606at2"/>
<comment type="caution">
    <text evidence="3">The sequence shown here is derived from an EMBL/GenBank/DDBJ whole genome shotgun (WGS) entry which is preliminary data.</text>
</comment>
<dbReference type="CDD" id="cd06558">
    <property type="entry name" value="crotonase-like"/>
    <property type="match status" value="1"/>
</dbReference>
<keyword evidence="4" id="KW-1185">Reference proteome</keyword>
<dbReference type="SUPFAM" id="SSF52096">
    <property type="entry name" value="ClpP/crotonase"/>
    <property type="match status" value="1"/>
</dbReference>
<sequence length="264" mass="28757">MSHEDILVARRDATVEITINRPEKLNSLREQTASEILDVLAEAEFDRAVRAVVLAGSEKAFCTGIDTSEFQIKENEYFEFYRFRKRARKVNRLFQEVAAFTKPVIVAVEGFALGGGLELALTADIVVAGGKAKFGLPECKLGLMPGGGGTQTLPRLIGPQLAKDLIWTGRRIDAAEAERLRLVTYVTEAGAALAKAHEVAAAIAANAPLSVMFSKAAIDRGADMPLAEGFATEADLSFYLYFSRDRNEGLAAFREKRAPNFQGE</sequence>
<dbReference type="GO" id="GO:0006635">
    <property type="term" value="P:fatty acid beta-oxidation"/>
    <property type="evidence" value="ECO:0007669"/>
    <property type="project" value="TreeGrafter"/>
</dbReference>
<dbReference type="InterPro" id="IPR001753">
    <property type="entry name" value="Enoyl-CoA_hydra/iso"/>
</dbReference>
<dbReference type="EMBL" id="RCTF01000001">
    <property type="protein sequence ID" value="RLP81572.1"/>
    <property type="molecule type" value="Genomic_DNA"/>
</dbReference>
<protein>
    <submittedName>
        <fullName evidence="3">Enoyl-CoA hydratase/isomerase family protein</fullName>
    </submittedName>
</protein>
<evidence type="ECO:0000313" key="3">
    <source>
        <dbReference type="EMBL" id="RLP81572.1"/>
    </source>
</evidence>
<dbReference type="Gene3D" id="1.10.12.10">
    <property type="entry name" value="Lyase 2-enoyl-coa Hydratase, Chain A, domain 2"/>
    <property type="match status" value="1"/>
</dbReference>
<gene>
    <name evidence="3" type="ORF">D9R14_00775</name>
</gene>
<keyword evidence="2" id="KW-0456">Lyase</keyword>
<proteinExistence type="inferred from homology"/>
<dbReference type="AlphaFoldDB" id="A0A3L7AQ46"/>
<dbReference type="Gene3D" id="3.90.226.10">
    <property type="entry name" value="2-enoyl-CoA Hydratase, Chain A, domain 1"/>
    <property type="match status" value="1"/>
</dbReference>
<organism evidence="3 4">
    <name type="scientific">Xanthobacter tagetidis</name>
    <dbReference type="NCBI Taxonomy" id="60216"/>
    <lineage>
        <taxon>Bacteria</taxon>
        <taxon>Pseudomonadati</taxon>
        <taxon>Pseudomonadota</taxon>
        <taxon>Alphaproteobacteria</taxon>
        <taxon>Hyphomicrobiales</taxon>
        <taxon>Xanthobacteraceae</taxon>
        <taxon>Xanthobacter</taxon>
    </lineage>
</organism>
<evidence type="ECO:0000313" key="4">
    <source>
        <dbReference type="Proteomes" id="UP000269692"/>
    </source>
</evidence>
<accession>A0A3L7AQ46</accession>
<dbReference type="Proteomes" id="UP000269692">
    <property type="component" value="Unassembled WGS sequence"/>
</dbReference>
<keyword evidence="3" id="KW-0413">Isomerase</keyword>
<dbReference type="GO" id="GO:0016836">
    <property type="term" value="F:hydro-lyase activity"/>
    <property type="evidence" value="ECO:0007669"/>
    <property type="project" value="UniProtKB-ARBA"/>
</dbReference>